<name>A0A484N592_9ASTE</name>
<dbReference type="SUPFAM" id="SSF53098">
    <property type="entry name" value="Ribonuclease H-like"/>
    <property type="match status" value="1"/>
</dbReference>
<feature type="domain" description="Reverse transcriptase zinc-binding" evidence="1">
    <location>
        <begin position="404"/>
        <end position="492"/>
    </location>
</feature>
<evidence type="ECO:0000313" key="2">
    <source>
        <dbReference type="EMBL" id="VFQ95787.1"/>
    </source>
</evidence>
<reference evidence="2 3" key="1">
    <citation type="submission" date="2018-04" db="EMBL/GenBank/DDBJ databases">
        <authorList>
            <person name="Vogel A."/>
        </authorList>
    </citation>
    <scope>NUCLEOTIDE SEQUENCE [LARGE SCALE GENOMIC DNA]</scope>
</reference>
<sequence>MTSKPSYPVRRVRRFMFENAWLRDPGYKEALRSAWGSPGELPFLEKLSRCGQRLLAWGGDRFQKFGRRIQVLKRRVEELRGRHDEGGVREFCEADKELGSLLDQEDSYWRQRAKQHWLQSGDANTRYFHQYASHRRKKNHILKLKDGTGIWREGLELSGVVCQYYEELFQSKGVEESDFFSSISPRVSNSQNHELLRPFSAEEIKAALFAMQPDKSPGPDGMNPGFFQKSWDLVGEEVSTFVLSCLHHGKLPEGVNDTTLVLIPKKSAPEVVADLRPIAGWVGLKLDMAKAYDQAGEVKRCLAEYERISGRCSLLFSGFRRWIILQLHSFNVAMLGKQGWRLLTQPDALVSRVFKARDPATGGWNESLLHSYFNARDVMEILRVPSCPSREDLWFWSRSPHGHYSVKDGYRLLQGEVVAEPTGFSAWNKLWRIPVETKVKVVIWRALRGILPTISSLNSKGMELDNLCPVCGEEGESIDHIFVLCPYASAIWEGIGVQVSTVATGSFIHFFEGLIGSRSLGELKVIAYAVWALWKTRNAAVWDGRVSLPAVTIRLIKSLVERWPDSRLGQQLTLPSCTILGQQSSGQVRHCFVDAALFPQVGEVGFGAVLLDPGGRFVKACNGTIPCSQDPLLAEAIAVREALAWLKREACLEVQLFSDSWMVVIGECHQPRHRFSLVLWFGY</sequence>
<dbReference type="InterPro" id="IPR036397">
    <property type="entry name" value="RNaseH_sf"/>
</dbReference>
<dbReference type="InterPro" id="IPR044730">
    <property type="entry name" value="RNase_H-like_dom_plant"/>
</dbReference>
<evidence type="ECO:0000259" key="1">
    <source>
        <dbReference type="Pfam" id="PF13966"/>
    </source>
</evidence>
<dbReference type="Proteomes" id="UP000595140">
    <property type="component" value="Unassembled WGS sequence"/>
</dbReference>
<dbReference type="Gene3D" id="3.30.420.10">
    <property type="entry name" value="Ribonuclease H-like superfamily/Ribonuclease H"/>
    <property type="match status" value="1"/>
</dbReference>
<dbReference type="CDD" id="cd06222">
    <property type="entry name" value="RNase_H_like"/>
    <property type="match status" value="1"/>
</dbReference>
<dbReference type="Pfam" id="PF13966">
    <property type="entry name" value="zf-RVT"/>
    <property type="match status" value="1"/>
</dbReference>
<keyword evidence="3" id="KW-1185">Reference proteome</keyword>
<dbReference type="EMBL" id="OOIL02005699">
    <property type="protein sequence ID" value="VFQ95787.1"/>
    <property type="molecule type" value="Genomic_DNA"/>
</dbReference>
<dbReference type="OrthoDB" id="1303672at2759"/>
<dbReference type="PANTHER" id="PTHR33116">
    <property type="entry name" value="REVERSE TRANSCRIPTASE ZINC-BINDING DOMAIN-CONTAINING PROTEIN-RELATED-RELATED"/>
    <property type="match status" value="1"/>
</dbReference>
<dbReference type="GO" id="GO:0003676">
    <property type="term" value="F:nucleic acid binding"/>
    <property type="evidence" value="ECO:0007669"/>
    <property type="project" value="InterPro"/>
</dbReference>
<dbReference type="AlphaFoldDB" id="A0A484N592"/>
<organism evidence="2 3">
    <name type="scientific">Cuscuta campestris</name>
    <dbReference type="NCBI Taxonomy" id="132261"/>
    <lineage>
        <taxon>Eukaryota</taxon>
        <taxon>Viridiplantae</taxon>
        <taxon>Streptophyta</taxon>
        <taxon>Embryophyta</taxon>
        <taxon>Tracheophyta</taxon>
        <taxon>Spermatophyta</taxon>
        <taxon>Magnoliopsida</taxon>
        <taxon>eudicotyledons</taxon>
        <taxon>Gunneridae</taxon>
        <taxon>Pentapetalae</taxon>
        <taxon>asterids</taxon>
        <taxon>lamiids</taxon>
        <taxon>Solanales</taxon>
        <taxon>Convolvulaceae</taxon>
        <taxon>Cuscuteae</taxon>
        <taxon>Cuscuta</taxon>
        <taxon>Cuscuta subgen. Grammica</taxon>
        <taxon>Cuscuta sect. Cleistogrammica</taxon>
    </lineage>
</organism>
<dbReference type="InterPro" id="IPR026960">
    <property type="entry name" value="RVT-Znf"/>
</dbReference>
<proteinExistence type="predicted"/>
<dbReference type="PANTHER" id="PTHR33116:SF86">
    <property type="entry name" value="REVERSE TRANSCRIPTASE DOMAIN-CONTAINING PROTEIN"/>
    <property type="match status" value="1"/>
</dbReference>
<accession>A0A484N592</accession>
<protein>
    <recommendedName>
        <fullName evidence="1">Reverse transcriptase zinc-binding domain-containing protein</fullName>
    </recommendedName>
</protein>
<evidence type="ECO:0000313" key="3">
    <source>
        <dbReference type="Proteomes" id="UP000595140"/>
    </source>
</evidence>
<gene>
    <name evidence="2" type="ORF">CCAM_LOCUS37563</name>
</gene>
<dbReference type="InterPro" id="IPR012337">
    <property type="entry name" value="RNaseH-like_sf"/>
</dbReference>